<dbReference type="GO" id="GO:0036440">
    <property type="term" value="F:citrate synthase activity"/>
    <property type="evidence" value="ECO:0007669"/>
    <property type="project" value="UniProtKB-EC"/>
</dbReference>
<dbReference type="Gene3D" id="1.10.230.10">
    <property type="entry name" value="Cytochrome P450-Terp, domain 2"/>
    <property type="match status" value="1"/>
</dbReference>
<dbReference type="OrthoDB" id="3284791at2"/>
<dbReference type="SUPFAM" id="SSF48256">
    <property type="entry name" value="Citrate synthase"/>
    <property type="match status" value="1"/>
</dbReference>
<proteinExistence type="inferred from homology"/>
<evidence type="ECO:0000256" key="4">
    <source>
        <dbReference type="ARBA" id="ARBA00022679"/>
    </source>
</evidence>
<dbReference type="Gene3D" id="1.10.580.10">
    <property type="entry name" value="Citrate Synthase, domain 1"/>
    <property type="match status" value="1"/>
</dbReference>
<name>A0A368XKW3_9BURK</name>
<dbReference type="EMBL" id="QPJK01000007">
    <property type="protein sequence ID" value="RCW68495.1"/>
    <property type="molecule type" value="Genomic_DNA"/>
</dbReference>
<reference evidence="5 6" key="1">
    <citation type="submission" date="2018-07" db="EMBL/GenBank/DDBJ databases">
        <title>Genomic Encyclopedia of Type Strains, Phase IV (KMG-IV): sequencing the most valuable type-strain genomes for metagenomic binning, comparative biology and taxonomic classification.</title>
        <authorList>
            <person name="Goeker M."/>
        </authorList>
    </citation>
    <scope>NUCLEOTIDE SEQUENCE [LARGE SCALE GENOMIC DNA]</scope>
    <source>
        <strain evidence="5 6">DSM 21634</strain>
    </source>
</reference>
<dbReference type="EC" id="2.3.3.16" evidence="3"/>
<dbReference type="PANTHER" id="PTHR11739:SF4">
    <property type="entry name" value="CITRATE SYNTHASE, PEROXISOMAL"/>
    <property type="match status" value="1"/>
</dbReference>
<dbReference type="CDD" id="cd06100">
    <property type="entry name" value="CCL_ACL-C"/>
    <property type="match status" value="1"/>
</dbReference>
<comment type="caution">
    <text evidence="5">The sequence shown here is derived from an EMBL/GenBank/DDBJ whole genome shotgun (WGS) entry which is preliminary data.</text>
</comment>
<comment type="similarity">
    <text evidence="2">Belongs to the citrate synthase family.</text>
</comment>
<accession>A0A368XKW3</accession>
<dbReference type="Pfam" id="PF00285">
    <property type="entry name" value="Citrate_synt"/>
    <property type="match status" value="1"/>
</dbReference>
<dbReference type="GO" id="GO:0006099">
    <property type="term" value="P:tricarboxylic acid cycle"/>
    <property type="evidence" value="ECO:0007669"/>
    <property type="project" value="UniProtKB-UniPathway"/>
</dbReference>
<gene>
    <name evidence="5" type="ORF">DES41_10716</name>
</gene>
<dbReference type="PANTHER" id="PTHR11739">
    <property type="entry name" value="CITRATE SYNTHASE"/>
    <property type="match status" value="1"/>
</dbReference>
<organism evidence="5 6">
    <name type="scientific">Pseudorhodoferax soli</name>
    <dbReference type="NCBI Taxonomy" id="545864"/>
    <lineage>
        <taxon>Bacteria</taxon>
        <taxon>Pseudomonadati</taxon>
        <taxon>Pseudomonadota</taxon>
        <taxon>Betaproteobacteria</taxon>
        <taxon>Burkholderiales</taxon>
        <taxon>Comamonadaceae</taxon>
    </lineage>
</organism>
<evidence type="ECO:0000256" key="2">
    <source>
        <dbReference type="ARBA" id="ARBA00010566"/>
    </source>
</evidence>
<protein>
    <recommendedName>
        <fullName evidence="3">citrate synthase (unknown stereospecificity)</fullName>
        <ecNumber evidence="3">2.3.3.16</ecNumber>
    </recommendedName>
</protein>
<evidence type="ECO:0000256" key="1">
    <source>
        <dbReference type="ARBA" id="ARBA00004751"/>
    </source>
</evidence>
<sequence>MRASSPPRTRIARHTEAAVYVRDYDLVQDLIGKLSFTEMIVLQLTGRMPTALQTRILDAVLVTLMEHGFTPSSIVARLIYDSTPEAMQSAVAAGLLGVGGTFIGTMEGAACLIDDILQAGEGAEARARKIATEHAQRRNPVPGFGHPFHKPDDPRSPKLLALARESGAPGRHIEALELLSREVDAAFGRHLTINVTGAVAALLGEIDIPQKIMRGLAVVSRAAGLVGHIHEEQELPTARHVWGLVQREVPYEENPR</sequence>
<dbReference type="AlphaFoldDB" id="A0A368XKW3"/>
<evidence type="ECO:0000313" key="6">
    <source>
        <dbReference type="Proteomes" id="UP000252884"/>
    </source>
</evidence>
<dbReference type="InterPro" id="IPR016142">
    <property type="entry name" value="Citrate_synth-like_lrg_a-sub"/>
</dbReference>
<dbReference type="InterPro" id="IPR036969">
    <property type="entry name" value="Citrate_synthase_sf"/>
</dbReference>
<dbReference type="UniPathway" id="UPA00223">
    <property type="reaction ID" value="UER00717"/>
</dbReference>
<dbReference type="NCBIfam" id="NF004868">
    <property type="entry name" value="PRK06224.1-5"/>
    <property type="match status" value="1"/>
</dbReference>
<dbReference type="GO" id="GO:0005975">
    <property type="term" value="P:carbohydrate metabolic process"/>
    <property type="evidence" value="ECO:0007669"/>
    <property type="project" value="TreeGrafter"/>
</dbReference>
<dbReference type="InterPro" id="IPR002020">
    <property type="entry name" value="Citrate_synthase"/>
</dbReference>
<dbReference type="Proteomes" id="UP000252884">
    <property type="component" value="Unassembled WGS sequence"/>
</dbReference>
<dbReference type="GO" id="GO:0005829">
    <property type="term" value="C:cytosol"/>
    <property type="evidence" value="ECO:0007669"/>
    <property type="project" value="TreeGrafter"/>
</dbReference>
<evidence type="ECO:0000313" key="5">
    <source>
        <dbReference type="EMBL" id="RCW68495.1"/>
    </source>
</evidence>
<keyword evidence="4" id="KW-0808">Transferase</keyword>
<evidence type="ECO:0000256" key="3">
    <source>
        <dbReference type="ARBA" id="ARBA00012972"/>
    </source>
</evidence>
<keyword evidence="6" id="KW-1185">Reference proteome</keyword>
<dbReference type="RefSeq" id="WP_114470047.1">
    <property type="nucleotide sequence ID" value="NZ_QPJK01000007.1"/>
</dbReference>
<comment type="pathway">
    <text evidence="1">Carbohydrate metabolism; tricarboxylic acid cycle; isocitrate from oxaloacetate: step 1/2.</text>
</comment>
<dbReference type="InterPro" id="IPR016143">
    <property type="entry name" value="Citrate_synth-like_sm_a-sub"/>
</dbReference>